<dbReference type="EMBL" id="BARV01001957">
    <property type="protein sequence ID" value="GAI01682.1"/>
    <property type="molecule type" value="Genomic_DNA"/>
</dbReference>
<gene>
    <name evidence="1" type="ORF">S06H3_05315</name>
</gene>
<evidence type="ECO:0008006" key="2">
    <source>
        <dbReference type="Google" id="ProtNLM"/>
    </source>
</evidence>
<evidence type="ECO:0000313" key="1">
    <source>
        <dbReference type="EMBL" id="GAI01682.1"/>
    </source>
</evidence>
<feature type="non-terminal residue" evidence="1">
    <location>
        <position position="1"/>
    </location>
</feature>
<protein>
    <recommendedName>
        <fullName evidence="2">DUF35 domain-containing protein</fullName>
    </recommendedName>
</protein>
<comment type="caution">
    <text evidence="1">The sequence shown here is derived from an EMBL/GenBank/DDBJ whole genome shotgun (WGS) entry which is preliminary data.</text>
</comment>
<name>X1K3U5_9ZZZZ</name>
<proteinExistence type="predicted"/>
<accession>X1K3U5</accession>
<sequence>DNIRVGMRVKAVFRDAREGNYLDIKYFRPLGS</sequence>
<organism evidence="1">
    <name type="scientific">marine sediment metagenome</name>
    <dbReference type="NCBI Taxonomy" id="412755"/>
    <lineage>
        <taxon>unclassified sequences</taxon>
        <taxon>metagenomes</taxon>
        <taxon>ecological metagenomes</taxon>
    </lineage>
</organism>
<reference evidence="1" key="1">
    <citation type="journal article" date="2014" name="Front. Microbiol.">
        <title>High frequency of phylogenetically diverse reductive dehalogenase-homologous genes in deep subseafloor sedimentary metagenomes.</title>
        <authorList>
            <person name="Kawai M."/>
            <person name="Futagami T."/>
            <person name="Toyoda A."/>
            <person name="Takaki Y."/>
            <person name="Nishi S."/>
            <person name="Hori S."/>
            <person name="Arai W."/>
            <person name="Tsubouchi T."/>
            <person name="Morono Y."/>
            <person name="Uchiyama I."/>
            <person name="Ito T."/>
            <person name="Fujiyama A."/>
            <person name="Inagaki F."/>
            <person name="Takami H."/>
        </authorList>
    </citation>
    <scope>NUCLEOTIDE SEQUENCE</scope>
    <source>
        <strain evidence="1">Expedition CK06-06</strain>
    </source>
</reference>
<dbReference type="AlphaFoldDB" id="X1K3U5"/>